<dbReference type="GO" id="GO:0016567">
    <property type="term" value="P:protein ubiquitination"/>
    <property type="evidence" value="ECO:0007669"/>
    <property type="project" value="InterPro"/>
</dbReference>
<name>A0AAV8TW20_9ROSI</name>
<keyword evidence="6 15" id="KW-0812">Transmembrane</keyword>
<dbReference type="GO" id="GO:0061630">
    <property type="term" value="F:ubiquitin protein ligase activity"/>
    <property type="evidence" value="ECO:0007669"/>
    <property type="project" value="UniProtKB-EC"/>
</dbReference>
<feature type="domain" description="RING-type" evidence="17">
    <location>
        <begin position="136"/>
        <end position="178"/>
    </location>
</feature>
<sequence>MRKNNLHRWIAPHHGIKWFNVSVFLLLSCSSSTHAQPPADELNDNPNGAYRSRRIDPTLTVLVTVLFAVVLLISLVSICLRNCSRTRVGVTYSVALAQIQLPRKQRGLDPSIIETLPVFEYSEVKEVKLGREIMACAVCLSEFQDEETLRLLPKCDHVFHAQCIDTWLAAHVTCPVCRADLSIDVNPGVAATTTTDTNQQNIAVPPPGTREEVAITVNEGQNGEFRPTTRSDDTPNYLKSHSTGHSIAVEKESKDKYRLRLPEEVRKQLIAKATFKRSTTFNTALTKEWRFRKVYNKNGEGWQIWRLTTSPMFLSFGNGSVVKPQKIDNSGAESATGTTSLAGLVS</sequence>
<keyword evidence="10" id="KW-0862">Zinc</keyword>
<keyword evidence="19" id="KW-1185">Reference proteome</keyword>
<evidence type="ECO:0000256" key="1">
    <source>
        <dbReference type="ARBA" id="ARBA00000900"/>
    </source>
</evidence>
<evidence type="ECO:0000256" key="8">
    <source>
        <dbReference type="ARBA" id="ARBA00022771"/>
    </source>
</evidence>
<dbReference type="GO" id="GO:0008270">
    <property type="term" value="F:zinc ion binding"/>
    <property type="evidence" value="ECO:0007669"/>
    <property type="project" value="UniProtKB-KW"/>
</dbReference>
<dbReference type="CDD" id="cd16461">
    <property type="entry name" value="RING-H2_EL5-like"/>
    <property type="match status" value="1"/>
</dbReference>
<comment type="pathway">
    <text evidence="3">Protein modification; protein ubiquitination.</text>
</comment>
<dbReference type="SUPFAM" id="SSF57850">
    <property type="entry name" value="RING/U-box"/>
    <property type="match status" value="1"/>
</dbReference>
<evidence type="ECO:0000256" key="4">
    <source>
        <dbReference type="ARBA" id="ARBA00012483"/>
    </source>
</evidence>
<evidence type="ECO:0000256" key="2">
    <source>
        <dbReference type="ARBA" id="ARBA00004167"/>
    </source>
</evidence>
<evidence type="ECO:0000256" key="9">
    <source>
        <dbReference type="ARBA" id="ARBA00022786"/>
    </source>
</evidence>
<accession>A0AAV8TW20</accession>
<evidence type="ECO:0000256" key="13">
    <source>
        <dbReference type="ARBA" id="ARBA00024209"/>
    </source>
</evidence>
<dbReference type="InterPro" id="IPR013083">
    <property type="entry name" value="Znf_RING/FYVE/PHD"/>
</dbReference>
<dbReference type="Gene3D" id="3.30.40.10">
    <property type="entry name" value="Zinc/RING finger domain, C3HC4 (zinc finger)"/>
    <property type="match status" value="1"/>
</dbReference>
<keyword evidence="7" id="KW-0479">Metal-binding</keyword>
<evidence type="ECO:0000256" key="15">
    <source>
        <dbReference type="SAM" id="Phobius"/>
    </source>
</evidence>
<evidence type="ECO:0000256" key="14">
    <source>
        <dbReference type="PROSITE-ProRule" id="PRU00175"/>
    </source>
</evidence>
<keyword evidence="16" id="KW-0732">Signal</keyword>
<evidence type="ECO:0000256" key="10">
    <source>
        <dbReference type="ARBA" id="ARBA00022833"/>
    </source>
</evidence>
<feature type="chain" id="PRO_5043866154" description="RING-type E3 ubiquitin transferase" evidence="16">
    <location>
        <begin position="36"/>
        <end position="346"/>
    </location>
</feature>
<keyword evidence="12 15" id="KW-0472">Membrane</keyword>
<evidence type="ECO:0000256" key="6">
    <source>
        <dbReference type="ARBA" id="ARBA00022692"/>
    </source>
</evidence>
<feature type="transmembrane region" description="Helical" evidence="15">
    <location>
        <begin position="59"/>
        <end position="80"/>
    </location>
</feature>
<dbReference type="PROSITE" id="PS51257">
    <property type="entry name" value="PROKAR_LIPOPROTEIN"/>
    <property type="match status" value="1"/>
</dbReference>
<evidence type="ECO:0000256" key="7">
    <source>
        <dbReference type="ARBA" id="ARBA00022723"/>
    </source>
</evidence>
<dbReference type="GO" id="GO:0016020">
    <property type="term" value="C:membrane"/>
    <property type="evidence" value="ECO:0007669"/>
    <property type="project" value="UniProtKB-SubCell"/>
</dbReference>
<protein>
    <recommendedName>
        <fullName evidence="4">RING-type E3 ubiquitin transferase</fullName>
        <ecNumber evidence="4">2.3.2.27</ecNumber>
    </recommendedName>
</protein>
<dbReference type="PROSITE" id="PS50089">
    <property type="entry name" value="ZF_RING_2"/>
    <property type="match status" value="1"/>
</dbReference>
<keyword evidence="9" id="KW-0833">Ubl conjugation pathway</keyword>
<reference evidence="18 19" key="1">
    <citation type="submission" date="2021-09" db="EMBL/GenBank/DDBJ databases">
        <title>Genomic insights and catalytic innovation underlie evolution of tropane alkaloids biosynthesis.</title>
        <authorList>
            <person name="Wang Y.-J."/>
            <person name="Tian T."/>
            <person name="Huang J.-P."/>
            <person name="Huang S.-X."/>
        </authorList>
    </citation>
    <scope>NUCLEOTIDE SEQUENCE [LARGE SCALE GENOMIC DNA]</scope>
    <source>
        <strain evidence="18">KIB-2018</strain>
        <tissue evidence="18">Leaf</tissue>
    </source>
</reference>
<keyword evidence="5" id="KW-0808">Transferase</keyword>
<proteinExistence type="inferred from homology"/>
<evidence type="ECO:0000256" key="16">
    <source>
        <dbReference type="SAM" id="SignalP"/>
    </source>
</evidence>
<evidence type="ECO:0000313" key="18">
    <source>
        <dbReference type="EMBL" id="KAJ8771192.1"/>
    </source>
</evidence>
<comment type="catalytic activity">
    <reaction evidence="1">
        <text>S-ubiquitinyl-[E2 ubiquitin-conjugating enzyme]-L-cysteine + [acceptor protein]-L-lysine = [E2 ubiquitin-conjugating enzyme]-L-cysteine + N(6)-ubiquitinyl-[acceptor protein]-L-lysine.</text>
        <dbReference type="EC" id="2.3.2.27"/>
    </reaction>
</comment>
<dbReference type="EMBL" id="JAIWQS010000003">
    <property type="protein sequence ID" value="KAJ8771192.1"/>
    <property type="molecule type" value="Genomic_DNA"/>
</dbReference>
<comment type="similarity">
    <text evidence="13">Belongs to the RING-type zinc finger family. ATL subfamily.</text>
</comment>
<dbReference type="EC" id="2.3.2.27" evidence="4"/>
<comment type="caution">
    <text evidence="18">The sequence shown here is derived from an EMBL/GenBank/DDBJ whole genome shotgun (WGS) entry which is preliminary data.</text>
</comment>
<dbReference type="PANTHER" id="PTHR46913">
    <property type="entry name" value="RING-H2 FINGER PROTEIN ATL16"/>
    <property type="match status" value="1"/>
</dbReference>
<evidence type="ECO:0000256" key="12">
    <source>
        <dbReference type="ARBA" id="ARBA00023136"/>
    </source>
</evidence>
<dbReference type="InterPro" id="IPR001841">
    <property type="entry name" value="Znf_RING"/>
</dbReference>
<evidence type="ECO:0000259" key="17">
    <source>
        <dbReference type="PROSITE" id="PS50089"/>
    </source>
</evidence>
<evidence type="ECO:0000256" key="3">
    <source>
        <dbReference type="ARBA" id="ARBA00004906"/>
    </source>
</evidence>
<dbReference type="FunFam" id="3.30.40.10:FF:000187">
    <property type="entry name" value="E3 ubiquitin-protein ligase ATL6"/>
    <property type="match status" value="1"/>
</dbReference>
<evidence type="ECO:0000256" key="11">
    <source>
        <dbReference type="ARBA" id="ARBA00022989"/>
    </source>
</evidence>
<gene>
    <name evidence="18" type="ORF">K2173_025907</name>
</gene>
<dbReference type="PANTHER" id="PTHR46913:SF1">
    <property type="entry name" value="RING-H2 FINGER PROTEIN ATL16"/>
    <property type="match status" value="1"/>
</dbReference>
<dbReference type="InterPro" id="IPR044600">
    <property type="entry name" value="ATL1/ATL16-like"/>
</dbReference>
<dbReference type="Pfam" id="PF13639">
    <property type="entry name" value="zf-RING_2"/>
    <property type="match status" value="1"/>
</dbReference>
<feature type="signal peptide" evidence="16">
    <location>
        <begin position="1"/>
        <end position="35"/>
    </location>
</feature>
<comment type="subcellular location">
    <subcellularLocation>
        <location evidence="2">Membrane</location>
        <topology evidence="2">Single-pass membrane protein</topology>
    </subcellularLocation>
</comment>
<dbReference type="SMART" id="SM00184">
    <property type="entry name" value="RING"/>
    <property type="match status" value="1"/>
</dbReference>
<evidence type="ECO:0000313" key="19">
    <source>
        <dbReference type="Proteomes" id="UP001159364"/>
    </source>
</evidence>
<dbReference type="Proteomes" id="UP001159364">
    <property type="component" value="Linkage Group LG03"/>
</dbReference>
<keyword evidence="8 14" id="KW-0863">Zinc-finger</keyword>
<keyword evidence="11 15" id="KW-1133">Transmembrane helix</keyword>
<organism evidence="18 19">
    <name type="scientific">Erythroxylum novogranatense</name>
    <dbReference type="NCBI Taxonomy" id="1862640"/>
    <lineage>
        <taxon>Eukaryota</taxon>
        <taxon>Viridiplantae</taxon>
        <taxon>Streptophyta</taxon>
        <taxon>Embryophyta</taxon>
        <taxon>Tracheophyta</taxon>
        <taxon>Spermatophyta</taxon>
        <taxon>Magnoliopsida</taxon>
        <taxon>eudicotyledons</taxon>
        <taxon>Gunneridae</taxon>
        <taxon>Pentapetalae</taxon>
        <taxon>rosids</taxon>
        <taxon>fabids</taxon>
        <taxon>Malpighiales</taxon>
        <taxon>Erythroxylaceae</taxon>
        <taxon>Erythroxylum</taxon>
    </lineage>
</organism>
<dbReference type="AlphaFoldDB" id="A0AAV8TW20"/>
<evidence type="ECO:0000256" key="5">
    <source>
        <dbReference type="ARBA" id="ARBA00022679"/>
    </source>
</evidence>